<evidence type="ECO:0000313" key="2">
    <source>
        <dbReference type="EMBL" id="KAF2203894.1"/>
    </source>
</evidence>
<sequence>MAMKVKELYVYPIKSLRATPLTEATVTKHGFTYDRRFMLLKVHPDHYQNMAVSNFPQMTRFLTSITYSKNSDDKAGKIAVTFIPPQTVGSKSKASTIEIPLLPETSDLRVFQVTMHRSPTNAYIMPDRFNEWFSSCFDFPVILAYLGGNLRSVLFEDMKPAEKPSSSSWFSSITNKLPISVLGSSAPQDDPDDGERITFADCASYLITSQTSLEDVSSRLPAGINMDITKFRPNIVVSGSPTAWEEDFWGELSIGKASFRCLHNCVRCKSINIDYRTGQPAEDEEGNVLKKLQKDRRVDSGHKYSPVFGRYAFLGSGDGGSIKIGDEVTVTKVNEDRTVFSWKLQ</sequence>
<dbReference type="AlphaFoldDB" id="A0A9P4JT18"/>
<keyword evidence="3" id="KW-1185">Reference proteome</keyword>
<name>A0A9P4JT18_9PLEO</name>
<organism evidence="2 3">
    <name type="scientific">Delitschia confertaspora ATCC 74209</name>
    <dbReference type="NCBI Taxonomy" id="1513339"/>
    <lineage>
        <taxon>Eukaryota</taxon>
        <taxon>Fungi</taxon>
        <taxon>Dikarya</taxon>
        <taxon>Ascomycota</taxon>
        <taxon>Pezizomycotina</taxon>
        <taxon>Dothideomycetes</taxon>
        <taxon>Pleosporomycetidae</taxon>
        <taxon>Pleosporales</taxon>
        <taxon>Delitschiaceae</taxon>
        <taxon>Delitschia</taxon>
    </lineage>
</organism>
<dbReference type="GO" id="GO:0030170">
    <property type="term" value="F:pyridoxal phosphate binding"/>
    <property type="evidence" value="ECO:0007669"/>
    <property type="project" value="InterPro"/>
</dbReference>
<comment type="caution">
    <text evidence="2">The sequence shown here is derived from an EMBL/GenBank/DDBJ whole genome shotgun (WGS) entry which is preliminary data.</text>
</comment>
<feature type="domain" description="MOSC" evidence="1">
    <location>
        <begin position="165"/>
        <end position="331"/>
    </location>
</feature>
<accession>A0A9P4JT18</accession>
<dbReference type="SUPFAM" id="SSF141673">
    <property type="entry name" value="MOSC N-terminal domain-like"/>
    <property type="match status" value="1"/>
</dbReference>
<dbReference type="InterPro" id="IPR011037">
    <property type="entry name" value="Pyrv_Knase-like_insert_dom_sf"/>
</dbReference>
<proteinExistence type="predicted"/>
<reference evidence="2" key="1">
    <citation type="journal article" date="2020" name="Stud. Mycol.">
        <title>101 Dothideomycetes genomes: a test case for predicting lifestyles and emergence of pathogens.</title>
        <authorList>
            <person name="Haridas S."/>
            <person name="Albert R."/>
            <person name="Binder M."/>
            <person name="Bloem J."/>
            <person name="Labutti K."/>
            <person name="Salamov A."/>
            <person name="Andreopoulos B."/>
            <person name="Baker S."/>
            <person name="Barry K."/>
            <person name="Bills G."/>
            <person name="Bluhm B."/>
            <person name="Cannon C."/>
            <person name="Castanera R."/>
            <person name="Culley D."/>
            <person name="Daum C."/>
            <person name="Ezra D."/>
            <person name="Gonzalez J."/>
            <person name="Henrissat B."/>
            <person name="Kuo A."/>
            <person name="Liang C."/>
            <person name="Lipzen A."/>
            <person name="Lutzoni F."/>
            <person name="Magnuson J."/>
            <person name="Mondo S."/>
            <person name="Nolan M."/>
            <person name="Ohm R."/>
            <person name="Pangilinan J."/>
            <person name="Park H.-J."/>
            <person name="Ramirez L."/>
            <person name="Alfaro M."/>
            <person name="Sun H."/>
            <person name="Tritt A."/>
            <person name="Yoshinaga Y."/>
            <person name="Zwiers L.-H."/>
            <person name="Turgeon B."/>
            <person name="Goodwin S."/>
            <person name="Spatafora J."/>
            <person name="Crous P."/>
            <person name="Grigoriev I."/>
        </authorList>
    </citation>
    <scope>NUCLEOTIDE SEQUENCE</scope>
    <source>
        <strain evidence="2">ATCC 74209</strain>
    </source>
</reference>
<dbReference type="PANTHER" id="PTHR14237:SF34">
    <property type="entry name" value="MOSC DOMAIN PROTEIN (AFU_ORTHOLOGUE AFUA_2G07820)"/>
    <property type="match status" value="1"/>
</dbReference>
<protein>
    <submittedName>
        <fullName evidence="2">MOSC domain-containing protein</fullName>
    </submittedName>
</protein>
<dbReference type="GO" id="GO:0003824">
    <property type="term" value="F:catalytic activity"/>
    <property type="evidence" value="ECO:0007669"/>
    <property type="project" value="InterPro"/>
</dbReference>
<dbReference type="SUPFAM" id="SSF50800">
    <property type="entry name" value="PK beta-barrel domain-like"/>
    <property type="match status" value="1"/>
</dbReference>
<dbReference type="Pfam" id="PF03476">
    <property type="entry name" value="MOSC_N"/>
    <property type="match status" value="1"/>
</dbReference>
<dbReference type="EMBL" id="ML993890">
    <property type="protein sequence ID" value="KAF2203894.1"/>
    <property type="molecule type" value="Genomic_DNA"/>
</dbReference>
<dbReference type="InterPro" id="IPR005303">
    <property type="entry name" value="MOCOS_middle"/>
</dbReference>
<dbReference type="OrthoDB" id="17255at2759"/>
<dbReference type="Proteomes" id="UP000799536">
    <property type="component" value="Unassembled WGS sequence"/>
</dbReference>
<dbReference type="InterPro" id="IPR005302">
    <property type="entry name" value="MoCF_Sase_C"/>
</dbReference>
<dbReference type="PROSITE" id="PS51340">
    <property type="entry name" value="MOSC"/>
    <property type="match status" value="1"/>
</dbReference>
<dbReference type="GO" id="GO:0030151">
    <property type="term" value="F:molybdenum ion binding"/>
    <property type="evidence" value="ECO:0007669"/>
    <property type="project" value="InterPro"/>
</dbReference>
<dbReference type="PANTHER" id="PTHR14237">
    <property type="entry name" value="MOLYBDOPTERIN COFACTOR SULFURASE MOSC"/>
    <property type="match status" value="1"/>
</dbReference>
<evidence type="ECO:0000313" key="3">
    <source>
        <dbReference type="Proteomes" id="UP000799536"/>
    </source>
</evidence>
<gene>
    <name evidence="2" type="ORF">GQ43DRAFT_429447</name>
</gene>
<evidence type="ECO:0000259" key="1">
    <source>
        <dbReference type="PROSITE" id="PS51340"/>
    </source>
</evidence>
<dbReference type="Pfam" id="PF03473">
    <property type="entry name" value="MOSC"/>
    <property type="match status" value="1"/>
</dbReference>